<dbReference type="InterPro" id="IPR001650">
    <property type="entry name" value="Helicase_C-like"/>
</dbReference>
<proteinExistence type="inferred from homology"/>
<keyword evidence="12" id="KW-0255">Endonuclease</keyword>
<comment type="caution">
    <text evidence="12">The sequence shown here is derived from an EMBL/GenBank/DDBJ whole genome shotgun (WGS) entry which is preliminary data.</text>
</comment>
<dbReference type="InterPro" id="IPR027417">
    <property type="entry name" value="P-loop_NTPase"/>
</dbReference>
<dbReference type="PROSITE" id="PS51192">
    <property type="entry name" value="HELICASE_ATP_BIND_1"/>
    <property type="match status" value="1"/>
</dbReference>
<dbReference type="SMART" id="SM00487">
    <property type="entry name" value="DEXDc"/>
    <property type="match status" value="1"/>
</dbReference>
<organism evidence="12 13">
    <name type="scientific">Actinomadura fibrosa</name>
    <dbReference type="NCBI Taxonomy" id="111802"/>
    <lineage>
        <taxon>Bacteria</taxon>
        <taxon>Bacillati</taxon>
        <taxon>Actinomycetota</taxon>
        <taxon>Actinomycetes</taxon>
        <taxon>Streptosporangiales</taxon>
        <taxon>Thermomonosporaceae</taxon>
        <taxon>Actinomadura</taxon>
    </lineage>
</organism>
<dbReference type="InterPro" id="IPR038257">
    <property type="entry name" value="CRISPR-assoc_Cas3_HD_sf"/>
</dbReference>
<keyword evidence="5" id="KW-0378">Hydrolase</keyword>
<dbReference type="RefSeq" id="WP_207399991.1">
    <property type="nucleotide sequence ID" value="NZ_CAACUY010000101.1"/>
</dbReference>
<dbReference type="SMART" id="SM00490">
    <property type="entry name" value="HELICc"/>
    <property type="match status" value="1"/>
</dbReference>
<dbReference type="InterPro" id="IPR054712">
    <property type="entry name" value="Cas3-like_dom"/>
</dbReference>
<keyword evidence="12" id="KW-0540">Nuclease</keyword>
<dbReference type="InterPro" id="IPR014001">
    <property type="entry name" value="Helicase_ATP-bd"/>
</dbReference>
<dbReference type="PROSITE" id="PS51643">
    <property type="entry name" value="HD_CAS3"/>
    <property type="match status" value="1"/>
</dbReference>
<comment type="similarity">
    <text evidence="2">In the central section; belongs to the CRISPR-associated helicase Cas3 family.</text>
</comment>
<dbReference type="NCBIfam" id="TIGR01596">
    <property type="entry name" value="cas3_HD"/>
    <property type="match status" value="1"/>
</dbReference>
<evidence type="ECO:0000313" key="12">
    <source>
        <dbReference type="EMBL" id="MFD0692335.1"/>
    </source>
</evidence>
<dbReference type="Pfam" id="PF00270">
    <property type="entry name" value="DEAD"/>
    <property type="match status" value="1"/>
</dbReference>
<sequence>MFSTGMIIMDEGFGEFFRIAQDGQFGPYPYQRVIAESGLPVLCTVPTGAGKTAAAVLPWLWRLLVNEGSKAATPHRLVYVLPMRSLVEQTVDEIRLWLERLGLDGVVQLHVLMGGVNRDDDAWQMRAGDPAIFVGTQDMVLSRALMRGYAEPRSRWPVSFGLLHAGTQWVFDETQLLGPALGTSAQLQGLRDALGTALPTASMWMSATLDAGELSTPDHRLDPAGAATVALGPEDLAGDALGPRVRAPRRFTRLALPDDPRQYPAALARTLVERHQPGTQTIAFLNTVERAVAVFCALSGLDAGLDLLLVHSRFRPRERRERSMRLRAGPGAAGRIVVATQALEAGVDVSSRVLFSEAARWSSLVQRAGRCNRAGEYPDGADVLWSSPPKQAAAPYTPDDVAAAERALAELEGRTLTTLELQALPVAESRPVHAVLRRRDLLQLFDTAPDLSGADLDVGPWVRDAEDTTVFMAWRPLREGRLPQESLFPARDELCPAPLADVRKLVRSGRRLWVHDRLSGQWRPAVGADVVPGAVLVADAAAGGYSPLLGWAPASRAPVDPVGEAVEEPDAVGHDGWSYAMSRWVSLTEHLDDVEQDIQRVVAEYRRPLAGLSAPLLRAAALAGRFHDLGKAHPVFQDKLLAGLDDGDALPGEGPWAKSARPGPPHSGDRRLRHELVSALMLLHPDSGLLDGVAEADLVTYLAAAHHGKVRVSVRSLPGEGELMLGVAEGDRTLPVRLPDGAVVAELRLRLDLLHLGAGAGGRSWTARALALRDRADLGPFRLAFLEALVRVADWRVSSSYRVEGA</sequence>
<protein>
    <submittedName>
        <fullName evidence="12">CRISPR-associated endonuclease Cas3</fullName>
    </submittedName>
</protein>
<dbReference type="InterPro" id="IPR006483">
    <property type="entry name" value="CRISPR-assoc_Cas3_HD"/>
</dbReference>
<feature type="domain" description="HD Cas3-type" evidence="11">
    <location>
        <begin position="580"/>
        <end position="796"/>
    </location>
</feature>
<dbReference type="SUPFAM" id="SSF52540">
    <property type="entry name" value="P-loop containing nucleoside triphosphate hydrolases"/>
    <property type="match status" value="1"/>
</dbReference>
<evidence type="ECO:0000256" key="2">
    <source>
        <dbReference type="ARBA" id="ARBA00009046"/>
    </source>
</evidence>
<keyword evidence="4" id="KW-0547">Nucleotide-binding</keyword>
<evidence type="ECO:0000256" key="7">
    <source>
        <dbReference type="ARBA" id="ARBA00022840"/>
    </source>
</evidence>
<dbReference type="InterPro" id="IPR011545">
    <property type="entry name" value="DEAD/DEAH_box_helicase_dom"/>
</dbReference>
<evidence type="ECO:0000259" key="10">
    <source>
        <dbReference type="PROSITE" id="PS51192"/>
    </source>
</evidence>
<dbReference type="Pfam" id="PF22590">
    <property type="entry name" value="Cas3-like_C_2"/>
    <property type="match status" value="1"/>
</dbReference>
<keyword evidence="8" id="KW-0051">Antiviral defense</keyword>
<evidence type="ECO:0000256" key="9">
    <source>
        <dbReference type="ARBA" id="ARBA00038437"/>
    </source>
</evidence>
<evidence type="ECO:0000259" key="11">
    <source>
        <dbReference type="PROSITE" id="PS51643"/>
    </source>
</evidence>
<name>A0ABW2Y2Q0_9ACTN</name>
<accession>A0ABW2Y2Q0</accession>
<dbReference type="Proteomes" id="UP001597063">
    <property type="component" value="Unassembled WGS sequence"/>
</dbReference>
<dbReference type="Gene3D" id="3.40.50.300">
    <property type="entry name" value="P-loop containing nucleotide triphosphate hydrolases"/>
    <property type="match status" value="2"/>
</dbReference>
<dbReference type="PANTHER" id="PTHR47959">
    <property type="entry name" value="ATP-DEPENDENT RNA HELICASE RHLE-RELATED"/>
    <property type="match status" value="1"/>
</dbReference>
<comment type="similarity">
    <text evidence="9">Belongs to the DEAD box helicase family.</text>
</comment>
<feature type="domain" description="Helicase ATP-binding" evidence="10">
    <location>
        <begin position="32"/>
        <end position="185"/>
    </location>
</feature>
<evidence type="ECO:0000256" key="6">
    <source>
        <dbReference type="ARBA" id="ARBA00022806"/>
    </source>
</evidence>
<dbReference type="InterPro" id="IPR050079">
    <property type="entry name" value="DEAD_box_RNA_helicase"/>
</dbReference>
<evidence type="ECO:0000256" key="4">
    <source>
        <dbReference type="ARBA" id="ARBA00022741"/>
    </source>
</evidence>
<keyword evidence="7" id="KW-0067">ATP-binding</keyword>
<dbReference type="EMBL" id="JBHTGP010000039">
    <property type="protein sequence ID" value="MFD0692335.1"/>
    <property type="molecule type" value="Genomic_DNA"/>
</dbReference>
<reference evidence="13" key="1">
    <citation type="journal article" date="2019" name="Int. J. Syst. Evol. Microbiol.">
        <title>The Global Catalogue of Microorganisms (GCM) 10K type strain sequencing project: providing services to taxonomists for standard genome sequencing and annotation.</title>
        <authorList>
            <consortium name="The Broad Institute Genomics Platform"/>
            <consortium name="The Broad Institute Genome Sequencing Center for Infectious Disease"/>
            <person name="Wu L."/>
            <person name="Ma J."/>
        </authorList>
    </citation>
    <scope>NUCLEOTIDE SEQUENCE [LARGE SCALE GENOMIC DNA]</scope>
    <source>
        <strain evidence="13">JCM 9371</strain>
    </source>
</reference>
<keyword evidence="6" id="KW-0347">Helicase</keyword>
<keyword evidence="13" id="KW-1185">Reference proteome</keyword>
<dbReference type="Pfam" id="PF18019">
    <property type="entry name" value="Cas3_HD"/>
    <property type="match status" value="1"/>
</dbReference>
<gene>
    <name evidence="12" type="ORF">ACFQZM_48160</name>
</gene>
<comment type="similarity">
    <text evidence="1">In the N-terminal section; belongs to the CRISPR-associated nuclease Cas3-HD family.</text>
</comment>
<evidence type="ECO:0000256" key="1">
    <source>
        <dbReference type="ARBA" id="ARBA00006847"/>
    </source>
</evidence>
<evidence type="ECO:0000256" key="5">
    <source>
        <dbReference type="ARBA" id="ARBA00022801"/>
    </source>
</evidence>
<dbReference type="Gene3D" id="1.10.3210.30">
    <property type="match status" value="1"/>
</dbReference>
<keyword evidence="3" id="KW-0479">Metal-binding</keyword>
<evidence type="ECO:0000313" key="13">
    <source>
        <dbReference type="Proteomes" id="UP001597063"/>
    </source>
</evidence>
<evidence type="ECO:0000256" key="3">
    <source>
        <dbReference type="ARBA" id="ARBA00022723"/>
    </source>
</evidence>
<dbReference type="PANTHER" id="PTHR47959:SF16">
    <property type="entry name" value="CRISPR-ASSOCIATED NUCLEASE_HELICASE CAS3-RELATED"/>
    <property type="match status" value="1"/>
</dbReference>
<dbReference type="GO" id="GO:0004519">
    <property type="term" value="F:endonuclease activity"/>
    <property type="evidence" value="ECO:0007669"/>
    <property type="project" value="UniProtKB-KW"/>
</dbReference>
<evidence type="ECO:0000256" key="8">
    <source>
        <dbReference type="ARBA" id="ARBA00023118"/>
    </source>
</evidence>